<keyword evidence="3" id="KW-1185">Reference proteome</keyword>
<dbReference type="AlphaFoldDB" id="A0A9W6HVU0"/>
<reference evidence="2" key="1">
    <citation type="journal article" date="2014" name="Int. J. Syst. Evol. Microbiol.">
        <title>Complete genome sequence of Corynebacterium casei LMG S-19264T (=DSM 44701T), isolated from a smear-ripened cheese.</title>
        <authorList>
            <consortium name="US DOE Joint Genome Institute (JGI-PGF)"/>
            <person name="Walter F."/>
            <person name="Albersmeier A."/>
            <person name="Kalinowski J."/>
            <person name="Ruckert C."/>
        </authorList>
    </citation>
    <scope>NUCLEOTIDE SEQUENCE</scope>
    <source>
        <strain evidence="2">VKM Ac-2007</strain>
    </source>
</reference>
<proteinExistence type="predicted"/>
<feature type="region of interest" description="Disordered" evidence="1">
    <location>
        <begin position="104"/>
        <end position="193"/>
    </location>
</feature>
<dbReference type="Proteomes" id="UP001143474">
    <property type="component" value="Unassembled WGS sequence"/>
</dbReference>
<accession>A0A9W6HVU0</accession>
<sequence>MPRIRSVKPEFWSDRKLARQHSRDARLLYIALWNQADEHGRVLGDPRWIKGNCLPYDDDIDDQAIKSLLGELIASGRVQPYVVEDDPYLFLPKLAKHQRLEAAKVPSRLPEPPEMSGPDDPPPGGTHLSEPDAIESEPRADESVRDSDESALSYVAGSRGHVAGGREQGSPVTAAGGPTRRNARTRERAPAAQPEDLLARRVIHAIPRYRTAPGWVRKHLAALTRGALGAGYGSEALTRYARMVIEEERFLGHQHIPELRDALRRLELDVRQGDACPCCGRDPDDCPTAPASAVDDRAWTDDDRAAWERIVAHLGADPDELARGA</sequence>
<evidence type="ECO:0000313" key="3">
    <source>
        <dbReference type="Proteomes" id="UP001143474"/>
    </source>
</evidence>
<organism evidence="2 3">
    <name type="scientific">Streptosporangium carneum</name>
    <dbReference type="NCBI Taxonomy" id="47481"/>
    <lineage>
        <taxon>Bacteria</taxon>
        <taxon>Bacillati</taxon>
        <taxon>Actinomycetota</taxon>
        <taxon>Actinomycetes</taxon>
        <taxon>Streptosporangiales</taxon>
        <taxon>Streptosporangiaceae</taxon>
        <taxon>Streptosporangium</taxon>
    </lineage>
</organism>
<dbReference type="EMBL" id="BSEV01000001">
    <property type="protein sequence ID" value="GLK07276.1"/>
    <property type="molecule type" value="Genomic_DNA"/>
</dbReference>
<dbReference type="RefSeq" id="WP_271215829.1">
    <property type="nucleotide sequence ID" value="NZ_BAAAVD010000006.1"/>
</dbReference>
<evidence type="ECO:0000256" key="1">
    <source>
        <dbReference type="SAM" id="MobiDB-lite"/>
    </source>
</evidence>
<feature type="compositionally biased region" description="Basic and acidic residues" evidence="1">
    <location>
        <begin position="136"/>
        <end position="148"/>
    </location>
</feature>
<protein>
    <submittedName>
        <fullName evidence="2">Uncharacterized protein</fullName>
    </submittedName>
</protein>
<comment type="caution">
    <text evidence="2">The sequence shown here is derived from an EMBL/GenBank/DDBJ whole genome shotgun (WGS) entry which is preliminary data.</text>
</comment>
<feature type="compositionally biased region" description="Pro residues" evidence="1">
    <location>
        <begin position="109"/>
        <end position="124"/>
    </location>
</feature>
<gene>
    <name evidence="2" type="ORF">GCM10017600_06810</name>
</gene>
<evidence type="ECO:0000313" key="2">
    <source>
        <dbReference type="EMBL" id="GLK07276.1"/>
    </source>
</evidence>
<name>A0A9W6HVU0_9ACTN</name>
<reference evidence="2" key="2">
    <citation type="submission" date="2023-01" db="EMBL/GenBank/DDBJ databases">
        <authorList>
            <person name="Sun Q."/>
            <person name="Evtushenko L."/>
        </authorList>
    </citation>
    <scope>NUCLEOTIDE SEQUENCE</scope>
    <source>
        <strain evidence="2">VKM Ac-2007</strain>
    </source>
</reference>